<dbReference type="InterPro" id="IPR043993">
    <property type="entry name" value="T4SS_pilin"/>
</dbReference>
<dbReference type="Proteomes" id="UP000230852">
    <property type="component" value="Unassembled WGS sequence"/>
</dbReference>
<feature type="transmembrane region" description="Helical" evidence="1">
    <location>
        <begin position="72"/>
        <end position="90"/>
    </location>
</feature>
<keyword evidence="1" id="KW-0812">Transmembrane</keyword>
<comment type="caution">
    <text evidence="2">The sequence shown here is derived from an EMBL/GenBank/DDBJ whole genome shotgun (WGS) entry which is preliminary data.</text>
</comment>
<gene>
    <name evidence="2" type="ORF">COU28_03610</name>
</gene>
<feature type="transmembrane region" description="Helical" evidence="1">
    <location>
        <begin position="111"/>
        <end position="129"/>
    </location>
</feature>
<evidence type="ECO:0000256" key="1">
    <source>
        <dbReference type="SAM" id="Phobius"/>
    </source>
</evidence>
<sequence length="150" mass="15786">MEMLYKLAKYKMVLSIIFVLALGLVLSPSLVRGQAYDPTDPLGVNKIDDKTAPAGDAIAIGNADLRTTAVKIINIALSLLGIIAVVVILIGGFQWMTAGGDDGKVETARKWIFSGIIGLAIILSAWAIAKFALVNLGQATNTSGADLYIP</sequence>
<name>A0A2H0TZT6_9BACT</name>
<dbReference type="AlphaFoldDB" id="A0A2H0TZT6"/>
<keyword evidence="1" id="KW-0472">Membrane</keyword>
<protein>
    <submittedName>
        <fullName evidence="2">Uncharacterized protein</fullName>
    </submittedName>
</protein>
<accession>A0A2H0TZT6</accession>
<reference evidence="3" key="1">
    <citation type="submission" date="2017-09" db="EMBL/GenBank/DDBJ databases">
        <title>Depth-based differentiation of microbial function through sediment-hosted aquifers and enrichment of novel symbionts in the deep terrestrial subsurface.</title>
        <authorList>
            <person name="Probst A.J."/>
            <person name="Ladd B."/>
            <person name="Jarett J.K."/>
            <person name="Geller-Mcgrath D.E."/>
            <person name="Sieber C.M.K."/>
            <person name="Emerson J.B."/>
            <person name="Anantharaman K."/>
            <person name="Thomas B.C."/>
            <person name="Malmstrom R."/>
            <person name="Stieglmeier M."/>
            <person name="Klingl A."/>
            <person name="Woyke T."/>
            <person name="Ryan C.M."/>
            <person name="Banfield J.F."/>
        </authorList>
    </citation>
    <scope>NUCLEOTIDE SEQUENCE [LARGE SCALE GENOMIC DNA]</scope>
</reference>
<dbReference type="Pfam" id="PF18895">
    <property type="entry name" value="T4SS_pilin"/>
    <property type="match status" value="1"/>
</dbReference>
<proteinExistence type="predicted"/>
<evidence type="ECO:0000313" key="3">
    <source>
        <dbReference type="Proteomes" id="UP000230852"/>
    </source>
</evidence>
<dbReference type="EMBL" id="PFBU01000065">
    <property type="protein sequence ID" value="PIR78092.1"/>
    <property type="molecule type" value="Genomic_DNA"/>
</dbReference>
<keyword evidence="1" id="KW-1133">Transmembrane helix</keyword>
<evidence type="ECO:0000313" key="2">
    <source>
        <dbReference type="EMBL" id="PIR78092.1"/>
    </source>
</evidence>
<organism evidence="2 3">
    <name type="scientific">Candidatus Magasanikbacteria bacterium CG10_big_fil_rev_8_21_14_0_10_36_16</name>
    <dbReference type="NCBI Taxonomy" id="1974645"/>
    <lineage>
        <taxon>Bacteria</taxon>
        <taxon>Candidatus Magasanikiibacteriota</taxon>
    </lineage>
</organism>